<dbReference type="PANTHER" id="PTHR30482:SF10">
    <property type="entry name" value="HIGH-AFFINITY BRANCHED-CHAIN AMINO ACID TRANSPORT PROTEIN BRAE"/>
    <property type="match status" value="1"/>
</dbReference>
<feature type="transmembrane region" description="Helical" evidence="6">
    <location>
        <begin position="245"/>
        <end position="272"/>
    </location>
</feature>
<name>A0ABZ3ISH9_9FIRM</name>
<feature type="transmembrane region" description="Helical" evidence="6">
    <location>
        <begin position="38"/>
        <end position="56"/>
    </location>
</feature>
<keyword evidence="5 6" id="KW-0472">Membrane</keyword>
<evidence type="ECO:0000256" key="3">
    <source>
        <dbReference type="ARBA" id="ARBA00022692"/>
    </source>
</evidence>
<feature type="transmembrane region" description="Helical" evidence="6">
    <location>
        <begin position="12"/>
        <end position="32"/>
    </location>
</feature>
<feature type="transmembrane region" description="Helical" evidence="6">
    <location>
        <begin position="161"/>
        <end position="180"/>
    </location>
</feature>
<dbReference type="CDD" id="cd06581">
    <property type="entry name" value="TM_PBP1_LivM_like"/>
    <property type="match status" value="1"/>
</dbReference>
<dbReference type="Pfam" id="PF02653">
    <property type="entry name" value="BPD_transp_2"/>
    <property type="match status" value="1"/>
</dbReference>
<feature type="transmembrane region" description="Helical" evidence="6">
    <location>
        <begin position="86"/>
        <end position="106"/>
    </location>
</feature>
<dbReference type="EMBL" id="CP155573">
    <property type="protein sequence ID" value="XFO68647.1"/>
    <property type="molecule type" value="Genomic_DNA"/>
</dbReference>
<dbReference type="Proteomes" id="UP000216752">
    <property type="component" value="Chromosome"/>
</dbReference>
<evidence type="ECO:0000313" key="8">
    <source>
        <dbReference type="Proteomes" id="UP000216752"/>
    </source>
</evidence>
<keyword evidence="3 6" id="KW-0812">Transmembrane</keyword>
<feature type="transmembrane region" description="Helical" evidence="6">
    <location>
        <begin position="113"/>
        <end position="132"/>
    </location>
</feature>
<dbReference type="PANTHER" id="PTHR30482">
    <property type="entry name" value="HIGH-AFFINITY BRANCHED-CHAIN AMINO ACID TRANSPORT SYSTEM PERMEASE"/>
    <property type="match status" value="1"/>
</dbReference>
<comment type="subcellular location">
    <subcellularLocation>
        <location evidence="1">Cell membrane</location>
        <topology evidence="1">Multi-pass membrane protein</topology>
    </subcellularLocation>
</comment>
<proteinExistence type="predicted"/>
<protein>
    <submittedName>
        <fullName evidence="7">High-affinity branched-chain amino acid transport system permease protein LivH</fullName>
    </submittedName>
</protein>
<gene>
    <name evidence="7" type="primary">livH_4</name>
    <name evidence="7" type="ORF">SPSIL_048700</name>
</gene>
<keyword evidence="4 6" id="KW-1133">Transmembrane helix</keyword>
<evidence type="ECO:0000313" key="7">
    <source>
        <dbReference type="EMBL" id="XFO68647.1"/>
    </source>
</evidence>
<keyword evidence="2" id="KW-1003">Cell membrane</keyword>
<feature type="transmembrane region" description="Helical" evidence="6">
    <location>
        <begin position="284"/>
        <end position="306"/>
    </location>
</feature>
<dbReference type="RefSeq" id="WP_094607014.1">
    <property type="nucleotide sequence ID" value="NZ_CP155573.1"/>
</dbReference>
<dbReference type="InterPro" id="IPR043428">
    <property type="entry name" value="LivM-like"/>
</dbReference>
<dbReference type="InterPro" id="IPR001851">
    <property type="entry name" value="ABC_transp_permease"/>
</dbReference>
<organism evidence="7 8">
    <name type="scientific">Sporomusa silvacetica DSM 10669</name>
    <dbReference type="NCBI Taxonomy" id="1123289"/>
    <lineage>
        <taxon>Bacteria</taxon>
        <taxon>Bacillati</taxon>
        <taxon>Bacillota</taxon>
        <taxon>Negativicutes</taxon>
        <taxon>Selenomonadales</taxon>
        <taxon>Sporomusaceae</taxon>
        <taxon>Sporomusa</taxon>
    </lineage>
</organism>
<evidence type="ECO:0000256" key="2">
    <source>
        <dbReference type="ARBA" id="ARBA00022475"/>
    </source>
</evidence>
<keyword evidence="8" id="KW-1185">Reference proteome</keyword>
<evidence type="ECO:0000256" key="6">
    <source>
        <dbReference type="SAM" id="Phobius"/>
    </source>
</evidence>
<accession>A0ABZ3ISH9</accession>
<evidence type="ECO:0000256" key="1">
    <source>
        <dbReference type="ARBA" id="ARBA00004651"/>
    </source>
</evidence>
<evidence type="ECO:0000256" key="5">
    <source>
        <dbReference type="ARBA" id="ARBA00023136"/>
    </source>
</evidence>
<feature type="transmembrane region" description="Helical" evidence="6">
    <location>
        <begin position="210"/>
        <end position="233"/>
    </location>
</feature>
<sequence length="326" mass="35266">MSKVLSSAKEIFLFVVVLIGLVPMVLTNNYYLHIINLAGIYTLITLGLNLLFGYTGQVSMGQAGYFAIGTYVSALLMFNLQFSFWLTLPLVLITCAVGGAVIGIPAMKLSGPYLVLATVGFGEIIRLILLNWTPVTKGAAGLTGIPLPEFFGIKLSSEQDFYYLIMSFLLLGTYIAYRLAQSKIGRTFSAIREDELAAEAMGVPINRYKIAAFIISAMYAGIAGALYGCFSGVASPDNFTFEDSVGFLCMSVIGGSWSIAGAVIGAFMLTILSEALRAFQAYRLIIYGVILIFTVIYMPQGLAGLIQERKIRIVARLNTVKPSGRP</sequence>
<evidence type="ECO:0000256" key="4">
    <source>
        <dbReference type="ARBA" id="ARBA00022989"/>
    </source>
</evidence>
<reference evidence="7" key="1">
    <citation type="submission" date="2024-05" db="EMBL/GenBank/DDBJ databases">
        <title>Isolation and characterization of Sporomusa carbonis sp. nov., a carboxydotrophic hydrogenogen in the genus of Sporomusa isolated from a charcoal burning pile.</title>
        <authorList>
            <person name="Boeer T."/>
            <person name="Rosenbaum F."/>
            <person name="Eysell L."/>
            <person name="Mueller V."/>
            <person name="Daniel R."/>
            <person name="Poehlein A."/>
        </authorList>
    </citation>
    <scope>NUCLEOTIDE SEQUENCE [LARGE SCALE GENOMIC DNA]</scope>
    <source>
        <strain evidence="7">DSM 10669</strain>
    </source>
</reference>